<comment type="subunit">
    <text evidence="6">Interacts transiently with the RNA polymerase catalytic core.</text>
</comment>
<dbReference type="Pfam" id="PF04539">
    <property type="entry name" value="Sigma70_r3"/>
    <property type="match status" value="1"/>
</dbReference>
<comment type="similarity">
    <text evidence="6">Belongs to the sigma-70 factor family. RpoD/SigA subfamily.</text>
</comment>
<feature type="region of interest" description="Sigma-70 factor domain-3" evidence="6">
    <location>
        <begin position="223"/>
        <end position="299"/>
    </location>
</feature>
<sequence>METIEKANKAKPTKDKAVAAKVDAKDKNAKMGIVKKLIEKGKKSGTLTYKEIMDELDEIDLSPDQIEKIYEVLESMGIEVIGDIAESENIEEELDLSIPEGIAIDDPVRMYLKEIGKVPLLSSDEEIRLAERIEEGDQYAKKKLAEANLRLVVSIAKRYVGRGMLFLDLIQEGNLGLIKAVEKFDYRKGFKFSTYATWWIRQAITRAIADQARTIRIPVHMVETINKLIRVQRQLLQELGRDPLPEELSKHMDMPVDKVREILKIAQEPVSLETPIGEEEDSHLGDFIPDDEAPAPAEAAAFTMLKEQLINVLDTLTPREEKVLRLRFGLDDGRARTLEEVGKEFNVTRERIRQIEAKALRKLRHPSRSKKLKDYLD</sequence>
<comment type="function">
    <text evidence="6">Sigma factors are initiation factors that promote the attachment of RNA polymerase to specific initiation sites and are then released. This sigma factor is the primary sigma factor during exponential growth.</text>
</comment>
<dbReference type="InterPro" id="IPR007127">
    <property type="entry name" value="RNA_pol_sigma_70_r1_1"/>
</dbReference>
<name>A0ABQ1E837_9CLOT</name>
<proteinExistence type="inferred from homology"/>
<evidence type="ECO:0000313" key="9">
    <source>
        <dbReference type="EMBL" id="GFZ30896.1"/>
    </source>
</evidence>
<dbReference type="SUPFAM" id="SSF88659">
    <property type="entry name" value="Sigma3 and sigma4 domains of RNA polymerase sigma factors"/>
    <property type="match status" value="2"/>
</dbReference>
<feature type="DNA-binding region" description="H-T-H motif" evidence="6">
    <location>
        <begin position="338"/>
        <end position="357"/>
    </location>
</feature>
<evidence type="ECO:0000256" key="3">
    <source>
        <dbReference type="ARBA" id="ARBA00023082"/>
    </source>
</evidence>
<dbReference type="PROSITE" id="PS00716">
    <property type="entry name" value="SIGMA70_2"/>
    <property type="match status" value="1"/>
</dbReference>
<dbReference type="PRINTS" id="PR00046">
    <property type="entry name" value="SIGMA70FCT"/>
</dbReference>
<dbReference type="Gene3D" id="1.10.601.10">
    <property type="entry name" value="RNA Polymerase Primary Sigma Factor"/>
    <property type="match status" value="2"/>
</dbReference>
<dbReference type="SUPFAM" id="SSF88946">
    <property type="entry name" value="Sigma2 domain of RNA polymerase sigma factors"/>
    <property type="match status" value="1"/>
</dbReference>
<dbReference type="InterPro" id="IPR036388">
    <property type="entry name" value="WH-like_DNA-bd_sf"/>
</dbReference>
<dbReference type="InterPro" id="IPR042189">
    <property type="entry name" value="RNA_pol_sigma_70_r1_1_sf"/>
</dbReference>
<dbReference type="Gene3D" id="1.10.10.10">
    <property type="entry name" value="Winged helix-like DNA-binding domain superfamily/Winged helix DNA-binding domain"/>
    <property type="match status" value="2"/>
</dbReference>
<gene>
    <name evidence="6 9" type="primary">sigA</name>
    <name evidence="9" type="ORF">CSC2_14220</name>
</gene>
<dbReference type="Gene3D" id="1.10.220.120">
    <property type="entry name" value="Sigma-70 factor, region 1.1"/>
    <property type="match status" value="1"/>
</dbReference>
<evidence type="ECO:0000256" key="1">
    <source>
        <dbReference type="ARBA" id="ARBA00022490"/>
    </source>
</evidence>
<dbReference type="InterPro" id="IPR012760">
    <property type="entry name" value="RNA_pol_sigma_RpoD_C"/>
</dbReference>
<dbReference type="NCBIfam" id="TIGR02393">
    <property type="entry name" value="RpoD_Cterm"/>
    <property type="match status" value="1"/>
</dbReference>
<dbReference type="Pfam" id="PF04542">
    <property type="entry name" value="Sigma70_r2"/>
    <property type="match status" value="1"/>
</dbReference>
<dbReference type="NCBIfam" id="TIGR02937">
    <property type="entry name" value="sigma70-ECF"/>
    <property type="match status" value="1"/>
</dbReference>
<dbReference type="CDD" id="cd06171">
    <property type="entry name" value="Sigma70_r4"/>
    <property type="match status" value="1"/>
</dbReference>
<organism evidence="9 10">
    <name type="scientific">Clostridium zeae</name>
    <dbReference type="NCBI Taxonomy" id="2759022"/>
    <lineage>
        <taxon>Bacteria</taxon>
        <taxon>Bacillati</taxon>
        <taxon>Bacillota</taxon>
        <taxon>Clostridia</taxon>
        <taxon>Eubacteriales</taxon>
        <taxon>Clostridiaceae</taxon>
        <taxon>Clostridium</taxon>
    </lineage>
</organism>
<dbReference type="InterPro" id="IPR007627">
    <property type="entry name" value="RNA_pol_sigma70_r2"/>
</dbReference>
<dbReference type="Pfam" id="PF03979">
    <property type="entry name" value="Sigma70_r1_1"/>
    <property type="match status" value="1"/>
</dbReference>
<protein>
    <recommendedName>
        <fullName evidence="6">RNA polymerase sigma factor SigA</fullName>
    </recommendedName>
</protein>
<evidence type="ECO:0000259" key="8">
    <source>
        <dbReference type="PROSITE" id="PS00716"/>
    </source>
</evidence>
<dbReference type="Proteomes" id="UP000663802">
    <property type="component" value="Unassembled WGS sequence"/>
</dbReference>
<dbReference type="HAMAP" id="MF_00963">
    <property type="entry name" value="Sigma70_RpoD_SigA"/>
    <property type="match status" value="1"/>
</dbReference>
<keyword evidence="1 6" id="KW-0963">Cytoplasm</keyword>
<keyword evidence="4 6" id="KW-0238">DNA-binding</keyword>
<accession>A0ABQ1E837</accession>
<dbReference type="InterPro" id="IPR014284">
    <property type="entry name" value="RNA_pol_sigma-70_dom"/>
</dbReference>
<keyword evidence="10" id="KW-1185">Reference proteome</keyword>
<evidence type="ECO:0000256" key="2">
    <source>
        <dbReference type="ARBA" id="ARBA00023015"/>
    </source>
</evidence>
<evidence type="ECO:0000259" key="7">
    <source>
        <dbReference type="PROSITE" id="PS00715"/>
    </source>
</evidence>
<keyword evidence="2 6" id="KW-0805">Transcription regulation</keyword>
<dbReference type="NCBIfam" id="NF006666">
    <property type="entry name" value="PRK09210.1"/>
    <property type="match status" value="1"/>
</dbReference>
<dbReference type="Pfam" id="PF04545">
    <property type="entry name" value="Sigma70_r4"/>
    <property type="match status" value="1"/>
</dbReference>
<keyword evidence="5 6" id="KW-0804">Transcription</keyword>
<dbReference type="InterPro" id="IPR013324">
    <property type="entry name" value="RNA_pol_sigma_r3/r4-like"/>
</dbReference>
<evidence type="ECO:0000256" key="4">
    <source>
        <dbReference type="ARBA" id="ARBA00023125"/>
    </source>
</evidence>
<dbReference type="EMBL" id="BMBA01000001">
    <property type="protein sequence ID" value="GFZ30896.1"/>
    <property type="molecule type" value="Genomic_DNA"/>
</dbReference>
<feature type="region of interest" description="Sigma-70 factor domain-2" evidence="6">
    <location>
        <begin position="144"/>
        <end position="214"/>
    </location>
</feature>
<evidence type="ECO:0000256" key="5">
    <source>
        <dbReference type="ARBA" id="ARBA00023163"/>
    </source>
</evidence>
<dbReference type="InterPro" id="IPR050239">
    <property type="entry name" value="Sigma-70_RNA_pol_init_factors"/>
</dbReference>
<dbReference type="InterPro" id="IPR013325">
    <property type="entry name" value="RNA_pol_sigma_r2"/>
</dbReference>
<dbReference type="InterPro" id="IPR007630">
    <property type="entry name" value="RNA_pol_sigma70_r4"/>
</dbReference>
<evidence type="ECO:0000256" key="6">
    <source>
        <dbReference type="HAMAP-Rule" id="MF_00963"/>
    </source>
</evidence>
<feature type="domain" description="RNA polymerase sigma-70" evidence="7">
    <location>
        <begin position="168"/>
        <end position="181"/>
    </location>
</feature>
<keyword evidence="3 6" id="KW-0731">Sigma factor</keyword>
<feature type="short sequence motif" description="Interaction with polymerase core subunit RpoC" evidence="6">
    <location>
        <begin position="168"/>
        <end position="171"/>
    </location>
</feature>
<dbReference type="PANTHER" id="PTHR30603">
    <property type="entry name" value="RNA POLYMERASE SIGMA FACTOR RPO"/>
    <property type="match status" value="1"/>
</dbReference>
<reference evidence="9 10" key="1">
    <citation type="journal article" date="2021" name="Int. J. Syst. Evol. Microbiol.">
        <title>Clostridium zeae sp. nov., isolated from corn silage.</title>
        <authorList>
            <person name="Kobayashi H."/>
            <person name="Tanizawa Y."/>
            <person name="Yagura M."/>
            <person name="Sakamoto M."/>
            <person name="Ohkuma M."/>
            <person name="Tohno M."/>
        </authorList>
    </citation>
    <scope>NUCLEOTIDE SEQUENCE [LARGE SCALE GENOMIC DNA]</scope>
    <source>
        <strain evidence="9 10">CSC2</strain>
    </source>
</reference>
<dbReference type="PANTHER" id="PTHR30603:SF60">
    <property type="entry name" value="RNA POLYMERASE SIGMA FACTOR RPOD"/>
    <property type="match status" value="1"/>
</dbReference>
<dbReference type="InterPro" id="IPR028630">
    <property type="entry name" value="Sigma70_RpoD"/>
</dbReference>
<dbReference type="Pfam" id="PF00140">
    <property type="entry name" value="Sigma70_r1_2"/>
    <property type="match status" value="1"/>
</dbReference>
<evidence type="ECO:0000313" key="10">
    <source>
        <dbReference type="Proteomes" id="UP000663802"/>
    </source>
</evidence>
<comment type="subcellular location">
    <subcellularLocation>
        <location evidence="6">Cytoplasm</location>
    </subcellularLocation>
</comment>
<dbReference type="InterPro" id="IPR000943">
    <property type="entry name" value="RNA_pol_sigma70"/>
</dbReference>
<dbReference type="PROSITE" id="PS00715">
    <property type="entry name" value="SIGMA70_1"/>
    <property type="match status" value="1"/>
</dbReference>
<feature type="region of interest" description="Sigma-70 factor domain-4" evidence="6">
    <location>
        <begin position="312"/>
        <end position="365"/>
    </location>
</feature>
<comment type="caution">
    <text evidence="9">The sequence shown here is derived from an EMBL/GenBank/DDBJ whole genome shotgun (WGS) entry which is preliminary data.</text>
</comment>
<feature type="domain" description="RNA polymerase sigma-70" evidence="8">
    <location>
        <begin position="337"/>
        <end position="363"/>
    </location>
</feature>
<dbReference type="InterPro" id="IPR007624">
    <property type="entry name" value="RNA_pol_sigma70_r3"/>
</dbReference>
<dbReference type="InterPro" id="IPR009042">
    <property type="entry name" value="RNA_pol_sigma70_r1_2"/>
</dbReference>